<evidence type="ECO:0000313" key="1">
    <source>
        <dbReference type="EMBL" id="MCK8496028.1"/>
    </source>
</evidence>
<keyword evidence="2" id="KW-1185">Reference proteome</keyword>
<protein>
    <submittedName>
        <fullName evidence="1">Uncharacterized protein</fullName>
    </submittedName>
</protein>
<comment type="caution">
    <text evidence="1">The sequence shown here is derived from an EMBL/GenBank/DDBJ whole genome shotgun (WGS) entry which is preliminary data.</text>
</comment>
<sequence length="121" mass="13637">MIPSLLLSHYGAGECLLTKFVNRTGFLDIVWTGAFTDKAIEQLLNTEIKLTLACLPPPNQEIESSVLDALRRQEKLLLTSVYPFHLYSNYKLHPTAFINEPYSFGQFQVALESCLSGELNE</sequence>
<proteinExistence type="predicted"/>
<dbReference type="EMBL" id="JALPRF010000014">
    <property type="protein sequence ID" value="MCK8496028.1"/>
    <property type="molecule type" value="Genomic_DNA"/>
</dbReference>
<organism evidence="1 2">
    <name type="scientific">Spirosoma liriopis</name>
    <dbReference type="NCBI Taxonomy" id="2937440"/>
    <lineage>
        <taxon>Bacteria</taxon>
        <taxon>Pseudomonadati</taxon>
        <taxon>Bacteroidota</taxon>
        <taxon>Cytophagia</taxon>
        <taxon>Cytophagales</taxon>
        <taxon>Cytophagaceae</taxon>
        <taxon>Spirosoma</taxon>
    </lineage>
</organism>
<gene>
    <name evidence="1" type="ORF">M0L20_29450</name>
</gene>
<accession>A0ABT0HWM9</accession>
<evidence type="ECO:0000313" key="2">
    <source>
        <dbReference type="Proteomes" id="UP001202180"/>
    </source>
</evidence>
<reference evidence="1 2" key="1">
    <citation type="submission" date="2022-04" db="EMBL/GenBank/DDBJ databases">
        <title>Spirosoma sp. strain RP8 genome sequencing and assembly.</title>
        <authorList>
            <person name="Jung Y."/>
        </authorList>
    </citation>
    <scope>NUCLEOTIDE SEQUENCE [LARGE SCALE GENOMIC DNA]</scope>
    <source>
        <strain evidence="1 2">RP8</strain>
    </source>
</reference>
<dbReference type="RefSeq" id="WP_232564057.1">
    <property type="nucleotide sequence ID" value="NZ_JALPRF010000014.1"/>
</dbReference>
<name>A0ABT0HWM9_9BACT</name>
<dbReference type="Proteomes" id="UP001202180">
    <property type="component" value="Unassembled WGS sequence"/>
</dbReference>